<keyword evidence="2" id="KW-0547">Nucleotide-binding</keyword>
<dbReference type="CDD" id="cd16449">
    <property type="entry name" value="RING-HC"/>
    <property type="match status" value="1"/>
</dbReference>
<keyword evidence="5" id="KW-0067">ATP-binding</keyword>
<dbReference type="GeneID" id="19270009"/>
<dbReference type="InterPro" id="IPR014001">
    <property type="entry name" value="Helicase_ATP-bd"/>
</dbReference>
<dbReference type="PROSITE" id="PS50089">
    <property type="entry name" value="ZF_RING_2"/>
    <property type="match status" value="1"/>
</dbReference>
<dbReference type="InParanoid" id="W3XAN9"/>
<dbReference type="SUPFAM" id="SSF52540">
    <property type="entry name" value="P-loop containing nucleoside triphosphate hydrolases"/>
    <property type="match status" value="2"/>
</dbReference>
<evidence type="ECO:0000256" key="4">
    <source>
        <dbReference type="ARBA" id="ARBA00022806"/>
    </source>
</evidence>
<dbReference type="Pfam" id="PF00271">
    <property type="entry name" value="Helicase_C"/>
    <property type="match status" value="1"/>
</dbReference>
<dbReference type="InterPro" id="IPR001841">
    <property type="entry name" value="Znf_RING"/>
</dbReference>
<proteinExistence type="inferred from homology"/>
<organism evidence="11 12">
    <name type="scientific">Pestalotiopsis fici (strain W106-1 / CGMCC3.15140)</name>
    <dbReference type="NCBI Taxonomy" id="1229662"/>
    <lineage>
        <taxon>Eukaryota</taxon>
        <taxon>Fungi</taxon>
        <taxon>Dikarya</taxon>
        <taxon>Ascomycota</taxon>
        <taxon>Pezizomycotina</taxon>
        <taxon>Sordariomycetes</taxon>
        <taxon>Xylariomycetidae</taxon>
        <taxon>Amphisphaeriales</taxon>
        <taxon>Sporocadaceae</taxon>
        <taxon>Pestalotiopsis</taxon>
    </lineage>
</organism>
<feature type="compositionally biased region" description="Low complexity" evidence="7">
    <location>
        <begin position="761"/>
        <end position="774"/>
    </location>
</feature>
<keyword evidence="6" id="KW-0479">Metal-binding</keyword>
<evidence type="ECO:0000256" key="7">
    <source>
        <dbReference type="SAM" id="MobiDB-lite"/>
    </source>
</evidence>
<dbReference type="Proteomes" id="UP000030651">
    <property type="component" value="Unassembled WGS sequence"/>
</dbReference>
<dbReference type="STRING" id="1229662.W3XAN9"/>
<feature type="compositionally biased region" description="Polar residues" evidence="7">
    <location>
        <begin position="43"/>
        <end position="53"/>
    </location>
</feature>
<dbReference type="GO" id="GO:0008094">
    <property type="term" value="F:ATP-dependent activity, acting on DNA"/>
    <property type="evidence" value="ECO:0007669"/>
    <property type="project" value="TreeGrafter"/>
</dbReference>
<dbReference type="KEGG" id="pfy:PFICI_04996"/>
<dbReference type="CDD" id="cd18793">
    <property type="entry name" value="SF2_C_SNF"/>
    <property type="match status" value="1"/>
</dbReference>
<feature type="compositionally biased region" description="Low complexity" evidence="7">
    <location>
        <begin position="990"/>
        <end position="999"/>
    </location>
</feature>
<dbReference type="Pfam" id="PF00176">
    <property type="entry name" value="SNF2-rel_dom"/>
    <property type="match status" value="1"/>
</dbReference>
<dbReference type="GO" id="GO:0005524">
    <property type="term" value="F:ATP binding"/>
    <property type="evidence" value="ECO:0007669"/>
    <property type="project" value="UniProtKB-KW"/>
</dbReference>
<dbReference type="CDD" id="cd18008">
    <property type="entry name" value="DEXDc_SHPRH-like"/>
    <property type="match status" value="1"/>
</dbReference>
<keyword evidence="3" id="KW-0378">Hydrolase</keyword>
<dbReference type="PANTHER" id="PTHR45626:SF17">
    <property type="entry name" value="HELICASE-LIKE TRANSCRIPTION FACTOR"/>
    <property type="match status" value="1"/>
</dbReference>
<evidence type="ECO:0000256" key="3">
    <source>
        <dbReference type="ARBA" id="ARBA00022801"/>
    </source>
</evidence>
<dbReference type="AlphaFoldDB" id="W3XAN9"/>
<keyword evidence="6" id="KW-0863">Zinc-finger</keyword>
<keyword evidence="6" id="KW-0862">Zinc</keyword>
<dbReference type="InterPro" id="IPR027417">
    <property type="entry name" value="P-loop_NTPase"/>
</dbReference>
<dbReference type="InterPro" id="IPR013083">
    <property type="entry name" value="Znf_RING/FYVE/PHD"/>
</dbReference>
<keyword evidence="12" id="KW-1185">Reference proteome</keyword>
<dbReference type="GO" id="GO:0006281">
    <property type="term" value="P:DNA repair"/>
    <property type="evidence" value="ECO:0007669"/>
    <property type="project" value="TreeGrafter"/>
</dbReference>
<dbReference type="GO" id="GO:0008270">
    <property type="term" value="F:zinc ion binding"/>
    <property type="evidence" value="ECO:0007669"/>
    <property type="project" value="UniProtKB-KW"/>
</dbReference>
<sequence length="1224" mass="138203">MDPQPEDPQGPHDYSPEVRDMFDALVKDQCNKDTSPAIPSPNPNLNHDNSMGQEQVDGGNNHADSEKYGVPTTQDSGINSESGASDYRNQTSAQSFPHQPWSFSSVSTPNDTQSQNQSQDILNEDGSMFVPDDFHFQQPIHENQSASRAGENNLESDSAPHDENTAAKSRNAGNSPMHDDPMNDFMSFQQFANHEPDAQHGNTNGSQADSGPQPSMTDDVPVEHQYTPQQVRLLEAEYQNVLRDVAALEARLTTLAQIGTAYADYEMAAIYREMEELKDRQESLMHTFDCLHLPIPTGITGQSAEFTGIRKGKIAKSTEDYWEQRNKNRVRDLANKRRILEQPTLTDGKRTNKKPRTRPRIYDRMQDGSDLAKQGAMHSMGKLQFDNPTQARMSRDSVLDGLQASADNDNEDAHQTLLDIMHPEVFNPDQLTLLRCAASFGEGHCVKLADGNYLITGSAEPARPHQMCGASWQNEKEYSEDKGGIIANEQGTGKTYQAILNILTNPPNQRAKDQGRTATLIIVPSNVLQQWQEELERFTKKEYVRSFMVYRGVNAERGGSRNLETQDIIFVSHDQLRRSYFSNAILKQYENPLCDPGTKEQLRFEHLGFLFHNKWWRVIIDEAHAIKEVTTKLFKACRELDSEYRWCLTGTPMPNYSSELWAYLEFIRVPWRGTAKDFTKLLDNLHMAKNKKKFKAWMETIMQRKTLGRQFAGRQLYEIPECFDEVIAVPFSKEEEIVYRRVEHRLRTKWNQSIKEIAKANAAGNASSSGSSNGRGKKGGKSGGSSSKGQKDEKDQKGLKLHLIALNRLRAATMHPFLFEPALRDTCHEEDFDHMISTLSSLELYTPVVEQLKVHYDRLRLIGHATDIGEMSELPSFGLSDYGGILHLESYIKRSRAARFEDRCVVCLEDLVDGQRPKCGHVSCRGCINDQFLKAATVGDGVPKCMVCRQAIEDVRTMGDPTEATFQDNAALGEARAFQEFLAARMRANANRDAAPADPQGRDGRRLGDDYYGRQPQPAEANTAWLAVADLDYPLPLVPSAKTTMIKQLVLNCRKNHPEDKIIIFSQFQETHQIIGRMLQDEGICFAYFWGSLSRDQKDTVIRDFHENPEMTVLVASLKCGGVGLNITCANRVIITEPWWNAAIELQAFARVFRMGQLKKTHFTTLLVKNSIDMRLRSLQVHKLNNIESALKYTTPSREEIASLLGRVVEDDAGNPYVEEDYLE</sequence>
<feature type="region of interest" description="Disordered" evidence="7">
    <location>
        <begin position="990"/>
        <end position="1014"/>
    </location>
</feature>
<dbReference type="OrthoDB" id="448448at2759"/>
<dbReference type="PANTHER" id="PTHR45626">
    <property type="entry name" value="TRANSCRIPTION TERMINATION FACTOR 2-RELATED"/>
    <property type="match status" value="1"/>
</dbReference>
<evidence type="ECO:0000256" key="1">
    <source>
        <dbReference type="ARBA" id="ARBA00007025"/>
    </source>
</evidence>
<feature type="compositionally biased region" description="Basic and acidic residues" evidence="7">
    <location>
        <begin position="14"/>
        <end position="31"/>
    </location>
</feature>
<dbReference type="InterPro" id="IPR049730">
    <property type="entry name" value="SNF2/RAD54-like_C"/>
</dbReference>
<protein>
    <submittedName>
        <fullName evidence="11">Uncharacterized protein</fullName>
    </submittedName>
</protein>
<comment type="similarity">
    <text evidence="1">Belongs to the SNF2/RAD54 helicase family.</text>
</comment>
<keyword evidence="4" id="KW-0347">Helicase</keyword>
<dbReference type="Gene3D" id="3.40.50.300">
    <property type="entry name" value="P-loop containing nucleotide triphosphate hydrolases"/>
    <property type="match status" value="1"/>
</dbReference>
<dbReference type="SMART" id="SM00487">
    <property type="entry name" value="DEXDc"/>
    <property type="match status" value="1"/>
</dbReference>
<dbReference type="InterPro" id="IPR000330">
    <property type="entry name" value="SNF2_N"/>
</dbReference>
<dbReference type="InterPro" id="IPR038718">
    <property type="entry name" value="SNF2-like_sf"/>
</dbReference>
<evidence type="ECO:0000256" key="2">
    <source>
        <dbReference type="ARBA" id="ARBA00022741"/>
    </source>
</evidence>
<evidence type="ECO:0000313" key="12">
    <source>
        <dbReference type="Proteomes" id="UP000030651"/>
    </source>
</evidence>
<gene>
    <name evidence="11" type="ORF">PFICI_04996</name>
</gene>
<reference evidence="12" key="1">
    <citation type="journal article" date="2015" name="BMC Genomics">
        <title>Genomic and transcriptomic analysis of the endophytic fungus Pestalotiopsis fici reveals its lifestyle and high potential for synthesis of natural products.</title>
        <authorList>
            <person name="Wang X."/>
            <person name="Zhang X."/>
            <person name="Liu L."/>
            <person name="Xiang M."/>
            <person name="Wang W."/>
            <person name="Sun X."/>
            <person name="Che Y."/>
            <person name="Guo L."/>
            <person name="Liu G."/>
            <person name="Guo L."/>
            <person name="Wang C."/>
            <person name="Yin W.B."/>
            <person name="Stadler M."/>
            <person name="Zhang X."/>
            <person name="Liu X."/>
        </authorList>
    </citation>
    <scope>NUCLEOTIDE SEQUENCE [LARGE SCALE GENOMIC DNA]</scope>
    <source>
        <strain evidence="12">W106-1 / CGMCC3.15140</strain>
    </source>
</reference>
<dbReference type="RefSeq" id="XP_007831768.1">
    <property type="nucleotide sequence ID" value="XM_007833577.1"/>
</dbReference>
<feature type="domain" description="Helicase ATP-binding" evidence="9">
    <location>
        <begin position="475"/>
        <end position="670"/>
    </location>
</feature>
<dbReference type="Gene3D" id="3.40.50.10810">
    <property type="entry name" value="Tandem AAA-ATPase domain"/>
    <property type="match status" value="1"/>
</dbReference>
<dbReference type="PROSITE" id="PS51192">
    <property type="entry name" value="HELICASE_ATP_BIND_1"/>
    <property type="match status" value="1"/>
</dbReference>
<evidence type="ECO:0000259" key="9">
    <source>
        <dbReference type="PROSITE" id="PS51192"/>
    </source>
</evidence>
<dbReference type="InterPro" id="IPR001650">
    <property type="entry name" value="Helicase_C-like"/>
</dbReference>
<dbReference type="SUPFAM" id="SSF57850">
    <property type="entry name" value="RING/U-box"/>
    <property type="match status" value="1"/>
</dbReference>
<dbReference type="GO" id="GO:0004386">
    <property type="term" value="F:helicase activity"/>
    <property type="evidence" value="ECO:0007669"/>
    <property type="project" value="UniProtKB-KW"/>
</dbReference>
<feature type="domain" description="Helicase C-terminal" evidence="10">
    <location>
        <begin position="1045"/>
        <end position="1202"/>
    </location>
</feature>
<dbReference type="GO" id="GO:0016787">
    <property type="term" value="F:hydrolase activity"/>
    <property type="evidence" value="ECO:0007669"/>
    <property type="project" value="UniProtKB-KW"/>
</dbReference>
<feature type="compositionally biased region" description="Polar residues" evidence="7">
    <location>
        <begin position="71"/>
        <end position="121"/>
    </location>
</feature>
<dbReference type="HOGENOM" id="CLU_268333_0_0_1"/>
<evidence type="ECO:0000256" key="6">
    <source>
        <dbReference type="PROSITE-ProRule" id="PRU00175"/>
    </source>
</evidence>
<evidence type="ECO:0000256" key="5">
    <source>
        <dbReference type="ARBA" id="ARBA00022840"/>
    </source>
</evidence>
<feature type="region of interest" description="Disordered" evidence="7">
    <location>
        <begin position="761"/>
        <end position="796"/>
    </location>
</feature>
<evidence type="ECO:0000259" key="8">
    <source>
        <dbReference type="PROSITE" id="PS50089"/>
    </source>
</evidence>
<dbReference type="InterPro" id="IPR050628">
    <property type="entry name" value="SNF2_RAD54_helicase_TF"/>
</dbReference>
<feature type="domain" description="RING-type" evidence="8">
    <location>
        <begin position="904"/>
        <end position="949"/>
    </location>
</feature>
<accession>W3XAN9</accession>
<dbReference type="GO" id="GO:0005634">
    <property type="term" value="C:nucleus"/>
    <property type="evidence" value="ECO:0007669"/>
    <property type="project" value="TreeGrafter"/>
</dbReference>
<dbReference type="SMART" id="SM00490">
    <property type="entry name" value="HELICc"/>
    <property type="match status" value="1"/>
</dbReference>
<dbReference type="eggNOG" id="KOG1001">
    <property type="taxonomic scope" value="Eukaryota"/>
</dbReference>
<dbReference type="EMBL" id="KI912111">
    <property type="protein sequence ID" value="ETS83120.1"/>
    <property type="molecule type" value="Genomic_DNA"/>
</dbReference>
<dbReference type="SMART" id="SM00184">
    <property type="entry name" value="RING"/>
    <property type="match status" value="1"/>
</dbReference>
<name>W3XAN9_PESFW</name>
<feature type="compositionally biased region" description="Basic and acidic residues" evidence="7">
    <location>
        <begin position="1000"/>
        <end position="1012"/>
    </location>
</feature>
<feature type="compositionally biased region" description="Polar residues" evidence="7">
    <location>
        <begin position="200"/>
        <end position="216"/>
    </location>
</feature>
<dbReference type="Gene3D" id="3.30.40.10">
    <property type="entry name" value="Zinc/RING finger domain, C3HC4 (zinc finger)"/>
    <property type="match status" value="1"/>
</dbReference>
<evidence type="ECO:0000259" key="10">
    <source>
        <dbReference type="PROSITE" id="PS51194"/>
    </source>
</evidence>
<feature type="region of interest" description="Disordered" evidence="7">
    <location>
        <begin position="1"/>
        <end position="221"/>
    </location>
</feature>
<dbReference type="PROSITE" id="PS51194">
    <property type="entry name" value="HELICASE_CTER"/>
    <property type="match status" value="1"/>
</dbReference>
<evidence type="ECO:0000313" key="11">
    <source>
        <dbReference type="EMBL" id="ETS83120.1"/>
    </source>
</evidence>